<evidence type="ECO:0000256" key="1">
    <source>
        <dbReference type="SAM" id="MobiDB-lite"/>
    </source>
</evidence>
<feature type="region of interest" description="Disordered" evidence="1">
    <location>
        <begin position="209"/>
        <end position="228"/>
    </location>
</feature>
<protein>
    <submittedName>
        <fullName evidence="2">Uncharacterized protein</fullName>
    </submittedName>
</protein>
<feature type="region of interest" description="Disordered" evidence="1">
    <location>
        <begin position="104"/>
        <end position="123"/>
    </location>
</feature>
<gene>
    <name evidence="2" type="ORF">GGX14DRAFT_565799</name>
</gene>
<dbReference type="EMBL" id="JARJCW010000029">
    <property type="protein sequence ID" value="KAJ7209990.1"/>
    <property type="molecule type" value="Genomic_DNA"/>
</dbReference>
<keyword evidence="3" id="KW-1185">Reference proteome</keyword>
<dbReference type="Proteomes" id="UP001219525">
    <property type="component" value="Unassembled WGS sequence"/>
</dbReference>
<sequence length="240" mass="26279">MTHAREWPRLLASSPISPCLPLAFLHPLWKGNLPEAVAFRTSAFVPRRQASCLHRCAVLPLASSSSPCSPHKSLSVSSYSHLTREPQAPHKNYVKLVPSKQPASSLKAHDVEAPPSLSTPRFRHGARRCAPLPQALAHAQRARPHVLLLRTADAATDNAAGVPSGLARTARTTSCTACARWCTTQALMHAQRARPPVRTHPFPVPDVGRTFSSYAPRTPPHTMRDAPPRLECRYIPNLHV</sequence>
<comment type="caution">
    <text evidence="2">The sequence shown here is derived from an EMBL/GenBank/DDBJ whole genome shotgun (WGS) entry which is preliminary data.</text>
</comment>
<name>A0AAD6YH99_9AGAR</name>
<organism evidence="2 3">
    <name type="scientific">Mycena pura</name>
    <dbReference type="NCBI Taxonomy" id="153505"/>
    <lineage>
        <taxon>Eukaryota</taxon>
        <taxon>Fungi</taxon>
        <taxon>Dikarya</taxon>
        <taxon>Basidiomycota</taxon>
        <taxon>Agaricomycotina</taxon>
        <taxon>Agaricomycetes</taxon>
        <taxon>Agaricomycetidae</taxon>
        <taxon>Agaricales</taxon>
        <taxon>Marasmiineae</taxon>
        <taxon>Mycenaceae</taxon>
        <taxon>Mycena</taxon>
    </lineage>
</organism>
<evidence type="ECO:0000313" key="3">
    <source>
        <dbReference type="Proteomes" id="UP001219525"/>
    </source>
</evidence>
<accession>A0AAD6YH99</accession>
<evidence type="ECO:0000313" key="2">
    <source>
        <dbReference type="EMBL" id="KAJ7209990.1"/>
    </source>
</evidence>
<dbReference type="AlphaFoldDB" id="A0AAD6YH99"/>
<reference evidence="2" key="1">
    <citation type="submission" date="2023-03" db="EMBL/GenBank/DDBJ databases">
        <title>Massive genome expansion in bonnet fungi (Mycena s.s.) driven by repeated elements and novel gene families across ecological guilds.</title>
        <authorList>
            <consortium name="Lawrence Berkeley National Laboratory"/>
            <person name="Harder C.B."/>
            <person name="Miyauchi S."/>
            <person name="Viragh M."/>
            <person name="Kuo A."/>
            <person name="Thoen E."/>
            <person name="Andreopoulos B."/>
            <person name="Lu D."/>
            <person name="Skrede I."/>
            <person name="Drula E."/>
            <person name="Henrissat B."/>
            <person name="Morin E."/>
            <person name="Kohler A."/>
            <person name="Barry K."/>
            <person name="LaButti K."/>
            <person name="Morin E."/>
            <person name="Salamov A."/>
            <person name="Lipzen A."/>
            <person name="Mereny Z."/>
            <person name="Hegedus B."/>
            <person name="Baldrian P."/>
            <person name="Stursova M."/>
            <person name="Weitz H."/>
            <person name="Taylor A."/>
            <person name="Grigoriev I.V."/>
            <person name="Nagy L.G."/>
            <person name="Martin F."/>
            <person name="Kauserud H."/>
        </authorList>
    </citation>
    <scope>NUCLEOTIDE SEQUENCE</scope>
    <source>
        <strain evidence="2">9144</strain>
    </source>
</reference>
<proteinExistence type="predicted"/>